<comment type="caution">
    <text evidence="2">The sequence shown here is derived from an EMBL/GenBank/DDBJ whole genome shotgun (WGS) entry which is preliminary data.</text>
</comment>
<evidence type="ECO:0000313" key="3">
    <source>
        <dbReference type="Proteomes" id="UP000639606"/>
    </source>
</evidence>
<dbReference type="Proteomes" id="UP000639606">
    <property type="component" value="Unassembled WGS sequence"/>
</dbReference>
<feature type="domain" description="A-factor biosynthesis hotdog" evidence="1">
    <location>
        <begin position="34"/>
        <end position="170"/>
    </location>
</feature>
<reference evidence="2" key="2">
    <citation type="submission" date="2020-09" db="EMBL/GenBank/DDBJ databases">
        <authorList>
            <person name="Sun Q."/>
            <person name="Ohkuma M."/>
        </authorList>
    </citation>
    <scope>NUCLEOTIDE SEQUENCE</scope>
    <source>
        <strain evidence="2">JCM 3313</strain>
    </source>
</reference>
<feature type="domain" description="A-factor biosynthesis hotdog" evidence="1">
    <location>
        <begin position="202"/>
        <end position="316"/>
    </location>
</feature>
<dbReference type="RefSeq" id="WP_189226171.1">
    <property type="nucleotide sequence ID" value="NZ_BMRG01000014.1"/>
</dbReference>
<dbReference type="NCBIfam" id="NF041195">
    <property type="entry name" value="ScbA_BarX_GamBu"/>
    <property type="match status" value="1"/>
</dbReference>
<dbReference type="InterPro" id="IPR047757">
    <property type="entry name" value="AfsA-like"/>
</dbReference>
<dbReference type="InterPro" id="IPR005509">
    <property type="entry name" value="AfsA_hotdog_dom"/>
</dbReference>
<sequence>MLTGRTTLTVAEELPVDPPSRGQVLYDQTVPRHLVHRAAVSEVFLTDLRVIDDTTFSVGAQWPRDHSFYRLPTPHRHDPMLLAETIRQAALVIAHQVFGVPLDWKFMSHETSYQITTAGLALGARPADILLSVTCRDIKRRGNRVAGMSMDITCHRDGRQIGSGSVNWSCVTSAAYQRLRAGKIEQGAVPEEPPPPVAKVQVGRDRSRDVVLSPLDRAGSWLLRVDRHHPVLFDHPVDHVPGMVLHEAARQAAALLINWPGLVPVACRFTFDKYVEFTCPVVVTPVRCAPTTSGALGVGVKIEQDGQTVAHGLMDMRIVD</sequence>
<proteinExistence type="predicted"/>
<gene>
    <name evidence="2" type="ORF">GCM10010185_54580</name>
</gene>
<dbReference type="GO" id="GO:0016740">
    <property type="term" value="F:transferase activity"/>
    <property type="evidence" value="ECO:0007669"/>
    <property type="project" value="InterPro"/>
</dbReference>
<organism evidence="2 3">
    <name type="scientific">Saccharothrix coeruleofusca</name>
    <dbReference type="NCBI Taxonomy" id="33919"/>
    <lineage>
        <taxon>Bacteria</taxon>
        <taxon>Bacillati</taxon>
        <taxon>Actinomycetota</taxon>
        <taxon>Actinomycetes</taxon>
        <taxon>Pseudonocardiales</taxon>
        <taxon>Pseudonocardiaceae</taxon>
        <taxon>Saccharothrix</taxon>
    </lineage>
</organism>
<keyword evidence="3" id="KW-1185">Reference proteome</keyword>
<dbReference type="Pfam" id="PF03756">
    <property type="entry name" value="AfsA"/>
    <property type="match status" value="2"/>
</dbReference>
<evidence type="ECO:0000313" key="2">
    <source>
        <dbReference type="EMBL" id="GGP74127.1"/>
    </source>
</evidence>
<accession>A0A918ARI1</accession>
<protein>
    <submittedName>
        <fullName evidence="2">Adhesin</fullName>
    </submittedName>
</protein>
<dbReference type="AlphaFoldDB" id="A0A918ARI1"/>
<evidence type="ECO:0000259" key="1">
    <source>
        <dbReference type="Pfam" id="PF03756"/>
    </source>
</evidence>
<name>A0A918ARI1_9PSEU</name>
<reference evidence="2" key="1">
    <citation type="journal article" date="2014" name="Int. J. Syst. Evol. Microbiol.">
        <title>Complete genome sequence of Corynebacterium casei LMG S-19264T (=DSM 44701T), isolated from a smear-ripened cheese.</title>
        <authorList>
            <consortium name="US DOE Joint Genome Institute (JGI-PGF)"/>
            <person name="Walter F."/>
            <person name="Albersmeier A."/>
            <person name="Kalinowski J."/>
            <person name="Ruckert C."/>
        </authorList>
    </citation>
    <scope>NUCLEOTIDE SEQUENCE</scope>
    <source>
        <strain evidence="2">JCM 3313</strain>
    </source>
</reference>
<dbReference type="EMBL" id="BMRG01000014">
    <property type="protein sequence ID" value="GGP74127.1"/>
    <property type="molecule type" value="Genomic_DNA"/>
</dbReference>